<reference evidence="3" key="2">
    <citation type="journal article" date="2012" name="Fish Shellfish Immunol.">
        <title>Two novel short C-type lectin from Chinese mitten crab, Eriocheir sinensis, are induced in response to LPS challenged.</title>
        <authorList>
            <person name="Jin X.K."/>
            <person name="Li W.W."/>
            <person name="Cheng L."/>
            <person name="Li S."/>
            <person name="Guo X.N."/>
            <person name="Yu A.Q."/>
            <person name="Wu M.H."/>
            <person name="He L."/>
            <person name="Wang Q."/>
        </authorList>
    </citation>
    <scope>NUCLEOTIDE SEQUENCE</scope>
</reference>
<dbReference type="SUPFAM" id="SSF56436">
    <property type="entry name" value="C-type lectin-like"/>
    <property type="match status" value="1"/>
</dbReference>
<organism evidence="3">
    <name type="scientific">Eriocheir sinensis</name>
    <name type="common">Chinese mitten crab</name>
    <dbReference type="NCBI Taxonomy" id="95602"/>
    <lineage>
        <taxon>Eukaryota</taxon>
        <taxon>Metazoa</taxon>
        <taxon>Ecdysozoa</taxon>
        <taxon>Arthropoda</taxon>
        <taxon>Crustacea</taxon>
        <taxon>Multicrustacea</taxon>
        <taxon>Malacostraca</taxon>
        <taxon>Eumalacostraca</taxon>
        <taxon>Eucarida</taxon>
        <taxon>Decapoda</taxon>
        <taxon>Pleocyemata</taxon>
        <taxon>Brachyura</taxon>
        <taxon>Eubrachyura</taxon>
        <taxon>Grapsoidea</taxon>
        <taxon>Varunidae</taxon>
        <taxon>Eriocheir</taxon>
    </lineage>
</organism>
<feature type="domain" description="C-type lectin" evidence="2">
    <location>
        <begin position="31"/>
        <end position="152"/>
    </location>
</feature>
<dbReference type="SMART" id="SM00034">
    <property type="entry name" value="CLECT"/>
    <property type="match status" value="1"/>
</dbReference>
<keyword evidence="1" id="KW-0732">Signal</keyword>
<dbReference type="AlphaFoldDB" id="K4F9N2"/>
<evidence type="ECO:0000259" key="2">
    <source>
        <dbReference type="PROSITE" id="PS50041"/>
    </source>
</evidence>
<dbReference type="PANTHER" id="PTHR22801">
    <property type="entry name" value="LITHOSTATHINE"/>
    <property type="match status" value="1"/>
</dbReference>
<name>K4F9N2_ERISI</name>
<feature type="signal peptide" evidence="1">
    <location>
        <begin position="1"/>
        <end position="19"/>
    </location>
</feature>
<dbReference type="InterPro" id="IPR050801">
    <property type="entry name" value="Ca-Dep_Lectins_ImmuneDev"/>
</dbReference>
<evidence type="ECO:0000313" key="3">
    <source>
        <dbReference type="EMBL" id="AFF59979.1"/>
    </source>
</evidence>
<dbReference type="InterPro" id="IPR001304">
    <property type="entry name" value="C-type_lectin-like"/>
</dbReference>
<dbReference type="GO" id="GO:0030246">
    <property type="term" value="F:carbohydrate binding"/>
    <property type="evidence" value="ECO:0007669"/>
    <property type="project" value="UniProtKB-KW"/>
</dbReference>
<sequence>MRGIAALAVASVAVGLASGQTRACQNGFVEVGGECLAFLASYGTWDNQLQSCTMVGGSLAKVTGDLHNAVYQHIIDSELTDKCFWIGGSDRLVEGQWKWENDQTDIPLGGPHWDPCEPEPEGGSSENYLAICPSMYYYKDYPGSSLHYAICQIF</sequence>
<dbReference type="InterPro" id="IPR016186">
    <property type="entry name" value="C-type_lectin-like/link_sf"/>
</dbReference>
<accession>K4F9N2</accession>
<proteinExistence type="evidence at transcript level"/>
<keyword evidence="3" id="KW-0430">Lectin</keyword>
<dbReference type="OrthoDB" id="6346878at2759"/>
<dbReference type="PROSITE" id="PS50041">
    <property type="entry name" value="C_TYPE_LECTIN_2"/>
    <property type="match status" value="1"/>
</dbReference>
<evidence type="ECO:0000256" key="1">
    <source>
        <dbReference type="SAM" id="SignalP"/>
    </source>
</evidence>
<dbReference type="PANTHER" id="PTHR22801:SF63">
    <property type="entry name" value="C-TYPE LECTIN DOMAIN-CONTAINING PROTEIN"/>
    <property type="match status" value="1"/>
</dbReference>
<dbReference type="CDD" id="cd00037">
    <property type="entry name" value="CLECT"/>
    <property type="match status" value="1"/>
</dbReference>
<reference evidence="3" key="1">
    <citation type="submission" date="2011-04" db="EMBL/GenBank/DDBJ databases">
        <title>Molecular cloning and characterization of a novel 14-3-3-like gene from foxtail millet (Setaria italica L.).</title>
        <authorList>
            <person name="Kumar K."/>
            <person name="Prasad M."/>
        </authorList>
    </citation>
    <scope>NUCLEOTIDE SEQUENCE</scope>
</reference>
<dbReference type="EMBL" id="JF799934">
    <property type="protein sequence ID" value="AFF59979.1"/>
    <property type="molecule type" value="mRNA"/>
</dbReference>
<protein>
    <submittedName>
        <fullName evidence="3">C-type lectin</fullName>
    </submittedName>
</protein>
<dbReference type="Gene3D" id="3.10.100.10">
    <property type="entry name" value="Mannose-Binding Protein A, subunit A"/>
    <property type="match status" value="1"/>
</dbReference>
<dbReference type="Pfam" id="PF00059">
    <property type="entry name" value="Lectin_C"/>
    <property type="match status" value="1"/>
</dbReference>
<feature type="chain" id="PRO_5003878814" evidence="1">
    <location>
        <begin position="20"/>
        <end position="154"/>
    </location>
</feature>
<dbReference type="InterPro" id="IPR016187">
    <property type="entry name" value="CTDL_fold"/>
</dbReference>